<proteinExistence type="predicted"/>
<evidence type="ECO:0008006" key="3">
    <source>
        <dbReference type="Google" id="ProtNLM"/>
    </source>
</evidence>
<accession>A0A1V4SPW7</accession>
<dbReference type="AlphaFoldDB" id="A0A1V4SPW7"/>
<dbReference type="OrthoDB" id="9813491at2"/>
<dbReference type="InterPro" id="IPR038735">
    <property type="entry name" value="MSMEG_1276-like_NTP-PPase_dom"/>
</dbReference>
<reference evidence="1 2" key="1">
    <citation type="submission" date="2017-03" db="EMBL/GenBank/DDBJ databases">
        <title>Genome sequence of Clostridium hungatei DSM 14427.</title>
        <authorList>
            <person name="Poehlein A."/>
            <person name="Daniel R."/>
        </authorList>
    </citation>
    <scope>NUCLEOTIDE SEQUENCE [LARGE SCALE GENOMIC DNA]</scope>
    <source>
        <strain evidence="1 2">DSM 14427</strain>
    </source>
</reference>
<dbReference type="EMBL" id="MZGX01000002">
    <property type="protein sequence ID" value="OPX45948.1"/>
    <property type="molecule type" value="Genomic_DNA"/>
</dbReference>
<name>A0A1V4SPW7_RUMHU</name>
<keyword evidence="2" id="KW-1185">Reference proteome</keyword>
<evidence type="ECO:0000313" key="2">
    <source>
        <dbReference type="Proteomes" id="UP000191554"/>
    </source>
</evidence>
<dbReference type="Proteomes" id="UP000191554">
    <property type="component" value="Unassembled WGS sequence"/>
</dbReference>
<evidence type="ECO:0000313" key="1">
    <source>
        <dbReference type="EMBL" id="OPX45948.1"/>
    </source>
</evidence>
<protein>
    <recommendedName>
        <fullName evidence="3">Phosphoribosyl-ATP pyrophosphohydrolase</fullName>
    </recommendedName>
</protein>
<dbReference type="STRING" id="48256.CLHUN_04230"/>
<organism evidence="1 2">
    <name type="scientific">Ruminiclostridium hungatei</name>
    <name type="common">Clostridium hungatei</name>
    <dbReference type="NCBI Taxonomy" id="48256"/>
    <lineage>
        <taxon>Bacteria</taxon>
        <taxon>Bacillati</taxon>
        <taxon>Bacillota</taxon>
        <taxon>Clostridia</taxon>
        <taxon>Eubacteriales</taxon>
        <taxon>Oscillospiraceae</taxon>
        <taxon>Ruminiclostridium</taxon>
    </lineage>
</organism>
<comment type="caution">
    <text evidence="1">The sequence shown here is derived from an EMBL/GenBank/DDBJ whole genome shotgun (WGS) entry which is preliminary data.</text>
</comment>
<gene>
    <name evidence="1" type="ORF">CLHUN_04230</name>
</gene>
<dbReference type="RefSeq" id="WP_080062907.1">
    <property type="nucleotide sequence ID" value="NZ_MZGX01000002.1"/>
</dbReference>
<dbReference type="CDD" id="cd11532">
    <property type="entry name" value="NTP-PPase_COG4997"/>
    <property type="match status" value="1"/>
</dbReference>
<sequence length="115" mass="13231">MENNNSIKYDKLIRDKIPEIVESKGSKAIVELLDARNYEKYLDIKLGEELKEYLEDGSVEELADLVEVVYALLDCKGVSLEEFEKIRIAKVEERGAFKKRLLLKEIIGKADKKRG</sequence>